<name>A0ACA9MP89_9GLOM</name>
<feature type="non-terminal residue" evidence="1">
    <location>
        <position position="1"/>
    </location>
</feature>
<gene>
    <name evidence="1" type="ORF">ACOLOM_LOCUS6816</name>
</gene>
<dbReference type="EMBL" id="CAJVPT010014502">
    <property type="protein sequence ID" value="CAG8604932.1"/>
    <property type="molecule type" value="Genomic_DNA"/>
</dbReference>
<protein>
    <submittedName>
        <fullName evidence="1">11020_t:CDS:1</fullName>
    </submittedName>
</protein>
<keyword evidence="2" id="KW-1185">Reference proteome</keyword>
<proteinExistence type="predicted"/>
<dbReference type="Proteomes" id="UP000789525">
    <property type="component" value="Unassembled WGS sequence"/>
</dbReference>
<evidence type="ECO:0000313" key="1">
    <source>
        <dbReference type="EMBL" id="CAG8604932.1"/>
    </source>
</evidence>
<reference evidence="1" key="1">
    <citation type="submission" date="2021-06" db="EMBL/GenBank/DDBJ databases">
        <authorList>
            <person name="Kallberg Y."/>
            <person name="Tangrot J."/>
            <person name="Rosling A."/>
        </authorList>
    </citation>
    <scope>NUCLEOTIDE SEQUENCE</scope>
    <source>
        <strain evidence="1">CL356</strain>
    </source>
</reference>
<evidence type="ECO:0000313" key="2">
    <source>
        <dbReference type="Proteomes" id="UP000789525"/>
    </source>
</evidence>
<organism evidence="1 2">
    <name type="scientific">Acaulospora colombiana</name>
    <dbReference type="NCBI Taxonomy" id="27376"/>
    <lineage>
        <taxon>Eukaryota</taxon>
        <taxon>Fungi</taxon>
        <taxon>Fungi incertae sedis</taxon>
        <taxon>Mucoromycota</taxon>
        <taxon>Glomeromycotina</taxon>
        <taxon>Glomeromycetes</taxon>
        <taxon>Diversisporales</taxon>
        <taxon>Acaulosporaceae</taxon>
        <taxon>Acaulospora</taxon>
    </lineage>
</organism>
<accession>A0ACA9MP89</accession>
<sequence length="518" mass="57197">GKGLVLNGDGPDIEEGEILWKEEPWVLTSDWDVLSQLQQTSLCAHCSCPLYLRNPNSIIRCDHCVNASSSSTIRSLSAFCNRLCYSRAQSSYHPFLCPGQNPACEPLLELLKANDWSAPHSLARVTGKLLSSWRDAQIGSGSGGGVKKDGGISWESECKFFDALAAWSLEDKWRAENKEITAAERAKWKQAYELYVATFHMPTSTEGKKKLAQVMKRQGPLPDQLFKKLFTYDAFMLNVGRINLSTSNVSHLSLLPTTNVSNLCCGFCLDRESYGGLYFLHSHINHSCRPNAAIRHLDLPGRVDALLQQGNIVFSPATLAKLKATQITNPSPTRLTVLTLRRITGGEEVTVSYIDPTLSLKERRRELRQWGIMSCTCDRCVEEEKAAGEVKGDVPEESEGSGGKGVEDLEGELRGATFLISEYISYRALECDSELKAQRGDVLDIQLISASLLDHRRNWQFGNALAHSVSGPARDGGKVTSDKAELDVMSGFECYCSFVARPNANDAPHGVPVEHLPW</sequence>
<comment type="caution">
    <text evidence="1">The sequence shown here is derived from an EMBL/GenBank/DDBJ whole genome shotgun (WGS) entry which is preliminary data.</text>
</comment>